<gene>
    <name evidence="10" type="ORF">GCM10010246_70630</name>
</gene>
<dbReference type="InterPro" id="IPR020846">
    <property type="entry name" value="MFS_dom"/>
</dbReference>
<evidence type="ECO:0000256" key="3">
    <source>
        <dbReference type="ARBA" id="ARBA00022475"/>
    </source>
</evidence>
<keyword evidence="5 8" id="KW-1133">Transmembrane helix</keyword>
<evidence type="ECO:0000256" key="8">
    <source>
        <dbReference type="SAM" id="Phobius"/>
    </source>
</evidence>
<keyword evidence="6 8" id="KW-0472">Membrane</keyword>
<dbReference type="InterPro" id="IPR011701">
    <property type="entry name" value="MFS"/>
</dbReference>
<evidence type="ECO:0000256" key="6">
    <source>
        <dbReference type="ARBA" id="ARBA00023136"/>
    </source>
</evidence>
<dbReference type="InterPro" id="IPR004638">
    <property type="entry name" value="EmrB-like"/>
</dbReference>
<dbReference type="Pfam" id="PF07690">
    <property type="entry name" value="MFS_1"/>
    <property type="match status" value="1"/>
</dbReference>
<dbReference type="PANTHER" id="PTHR42718">
    <property type="entry name" value="MAJOR FACILITATOR SUPERFAMILY MULTIDRUG TRANSPORTER MFSC"/>
    <property type="match status" value="1"/>
</dbReference>
<organism evidence="10 11">
    <name type="scientific">Streptomyces cuspidosporus</name>
    <dbReference type="NCBI Taxonomy" id="66882"/>
    <lineage>
        <taxon>Bacteria</taxon>
        <taxon>Bacillati</taxon>
        <taxon>Actinomycetota</taxon>
        <taxon>Actinomycetes</taxon>
        <taxon>Kitasatosporales</taxon>
        <taxon>Streptomycetaceae</taxon>
        <taxon>Streptomyces</taxon>
    </lineage>
</organism>
<feature type="transmembrane region" description="Helical" evidence="8">
    <location>
        <begin position="324"/>
        <end position="342"/>
    </location>
</feature>
<feature type="transmembrane region" description="Helical" evidence="8">
    <location>
        <begin position="155"/>
        <end position="174"/>
    </location>
</feature>
<dbReference type="CDD" id="cd17321">
    <property type="entry name" value="MFS_MMR_MDR_like"/>
    <property type="match status" value="1"/>
</dbReference>
<dbReference type="NCBIfam" id="TIGR00711">
    <property type="entry name" value="efflux_EmrB"/>
    <property type="match status" value="1"/>
</dbReference>
<feature type="transmembrane region" description="Helical" evidence="8">
    <location>
        <begin position="180"/>
        <end position="203"/>
    </location>
</feature>
<evidence type="ECO:0000256" key="1">
    <source>
        <dbReference type="ARBA" id="ARBA00004651"/>
    </source>
</evidence>
<feature type="transmembrane region" description="Helical" evidence="8">
    <location>
        <begin position="349"/>
        <end position="368"/>
    </location>
</feature>
<feature type="transmembrane region" description="Helical" evidence="8">
    <location>
        <begin position="247"/>
        <end position="265"/>
    </location>
</feature>
<keyword evidence="3" id="KW-1003">Cell membrane</keyword>
<evidence type="ECO:0000313" key="11">
    <source>
        <dbReference type="Proteomes" id="UP001500253"/>
    </source>
</evidence>
<dbReference type="InterPro" id="IPR036259">
    <property type="entry name" value="MFS_trans_sf"/>
</dbReference>
<evidence type="ECO:0000256" key="5">
    <source>
        <dbReference type="ARBA" id="ARBA00022989"/>
    </source>
</evidence>
<sequence>MAAQNTATTAAAAADPPGSPTGRQWLALSVLVLSQLAVWLDNTVLNVALKTLADPDEGLGASPNQLQWSISSYTLVFAVLLFTGGVLADRYGHRRLLLTGMLVFGAASVWAAYAGSADELIVARGVMGLGSALIMPATLALIAQVFDERHRATAIAIWSGSSGIAIATGPMLSGALLDHFWWGSVFLVNVPIVVLCAVGSFLYLPGVVTKVRKKFDPLGVVFSTAGLFAVVWGVIEGGHRGDWSGPAVLGSLAGGAVLVVVFVVIELRVSSPGFDVRLFRDVRFTGASVAIMLTFFGVNGSMYYTSFYLQGVHRQTPLECGLSIAPVALGVLLGAPLSARLVRRYGVRSVVTCAMLIATAGFFGYVFLDEHTGLGLFWVFLVLQGLGMGAAIAPTTEAIMSVLPPDRTGAGSAVNNSMRQIGGVLGVAVLGSVLAGVYRDEITPKLSDLPADSAAAAEESPEATRLLAQRLSLPRLSDFADQGFVHAMHVAAVVGAAVAVVGAAVIWWTFRRPTAPAPAAEGD</sequence>
<evidence type="ECO:0000313" key="10">
    <source>
        <dbReference type="EMBL" id="GAA2367284.1"/>
    </source>
</evidence>
<feature type="transmembrane region" description="Helical" evidence="8">
    <location>
        <begin position="215"/>
        <end position="235"/>
    </location>
</feature>
<comment type="caution">
    <text evidence="10">The sequence shown here is derived from an EMBL/GenBank/DDBJ whole genome shotgun (WGS) entry which is preliminary data.</text>
</comment>
<feature type="transmembrane region" description="Helical" evidence="8">
    <location>
        <begin position="421"/>
        <end position="438"/>
    </location>
</feature>
<evidence type="ECO:0000256" key="4">
    <source>
        <dbReference type="ARBA" id="ARBA00022692"/>
    </source>
</evidence>
<dbReference type="RefSeq" id="WP_346178390.1">
    <property type="nucleotide sequence ID" value="NZ_BAAASD010000044.1"/>
</dbReference>
<feature type="transmembrane region" description="Helical" evidence="8">
    <location>
        <begin position="121"/>
        <end position="143"/>
    </location>
</feature>
<protein>
    <submittedName>
        <fullName evidence="10">MFS transporter</fullName>
    </submittedName>
</protein>
<feature type="domain" description="Major facilitator superfamily (MFS) profile" evidence="9">
    <location>
        <begin position="27"/>
        <end position="514"/>
    </location>
</feature>
<feature type="transmembrane region" description="Helical" evidence="8">
    <location>
        <begin position="286"/>
        <end position="304"/>
    </location>
</feature>
<reference evidence="10 11" key="1">
    <citation type="journal article" date="2019" name="Int. J. Syst. Evol. Microbiol.">
        <title>The Global Catalogue of Microorganisms (GCM) 10K type strain sequencing project: providing services to taxonomists for standard genome sequencing and annotation.</title>
        <authorList>
            <consortium name="The Broad Institute Genomics Platform"/>
            <consortium name="The Broad Institute Genome Sequencing Center for Infectious Disease"/>
            <person name="Wu L."/>
            <person name="Ma J."/>
        </authorList>
    </citation>
    <scope>NUCLEOTIDE SEQUENCE [LARGE SCALE GENOMIC DNA]</scope>
    <source>
        <strain evidence="10 11">JCM 4316</strain>
    </source>
</reference>
<evidence type="ECO:0000256" key="7">
    <source>
        <dbReference type="ARBA" id="ARBA00023251"/>
    </source>
</evidence>
<keyword evidence="7" id="KW-0046">Antibiotic resistance</keyword>
<accession>A0ABN3H2E6</accession>
<name>A0ABN3H2E6_9ACTN</name>
<dbReference type="PANTHER" id="PTHR42718:SF42">
    <property type="entry name" value="EXPORT PROTEIN"/>
    <property type="match status" value="1"/>
</dbReference>
<proteinExistence type="predicted"/>
<keyword evidence="2" id="KW-0813">Transport</keyword>
<feature type="transmembrane region" description="Helical" evidence="8">
    <location>
        <begin position="374"/>
        <end position="400"/>
    </location>
</feature>
<evidence type="ECO:0000256" key="2">
    <source>
        <dbReference type="ARBA" id="ARBA00022448"/>
    </source>
</evidence>
<feature type="transmembrane region" description="Helical" evidence="8">
    <location>
        <begin position="484"/>
        <end position="508"/>
    </location>
</feature>
<comment type="subcellular location">
    <subcellularLocation>
        <location evidence="1">Cell membrane</location>
        <topology evidence="1">Multi-pass membrane protein</topology>
    </subcellularLocation>
</comment>
<dbReference type="Gene3D" id="1.20.1720.10">
    <property type="entry name" value="Multidrug resistance protein D"/>
    <property type="match status" value="1"/>
</dbReference>
<dbReference type="SUPFAM" id="SSF103473">
    <property type="entry name" value="MFS general substrate transporter"/>
    <property type="match status" value="1"/>
</dbReference>
<dbReference type="Gene3D" id="1.20.1250.20">
    <property type="entry name" value="MFS general substrate transporter like domains"/>
    <property type="match status" value="1"/>
</dbReference>
<feature type="transmembrane region" description="Helical" evidence="8">
    <location>
        <begin position="68"/>
        <end position="88"/>
    </location>
</feature>
<keyword evidence="4 8" id="KW-0812">Transmembrane</keyword>
<evidence type="ECO:0000259" key="9">
    <source>
        <dbReference type="PROSITE" id="PS50850"/>
    </source>
</evidence>
<dbReference type="EMBL" id="BAAASD010000044">
    <property type="protein sequence ID" value="GAA2367284.1"/>
    <property type="molecule type" value="Genomic_DNA"/>
</dbReference>
<keyword evidence="11" id="KW-1185">Reference proteome</keyword>
<dbReference type="PROSITE" id="PS50850">
    <property type="entry name" value="MFS"/>
    <property type="match status" value="1"/>
</dbReference>
<feature type="transmembrane region" description="Helical" evidence="8">
    <location>
        <begin position="95"/>
        <end position="115"/>
    </location>
</feature>
<dbReference type="Proteomes" id="UP001500253">
    <property type="component" value="Unassembled WGS sequence"/>
</dbReference>